<evidence type="ECO:0000313" key="3">
    <source>
        <dbReference type="Proteomes" id="UP000740926"/>
    </source>
</evidence>
<dbReference type="AlphaFoldDB" id="A0A9P6XWN1"/>
<feature type="compositionally biased region" description="Low complexity" evidence="1">
    <location>
        <begin position="132"/>
        <end position="145"/>
    </location>
</feature>
<feature type="region of interest" description="Disordered" evidence="1">
    <location>
        <begin position="1"/>
        <end position="145"/>
    </location>
</feature>
<keyword evidence="3" id="KW-1185">Reference proteome</keyword>
<feature type="compositionally biased region" description="Low complexity" evidence="1">
    <location>
        <begin position="73"/>
        <end position="84"/>
    </location>
</feature>
<proteinExistence type="predicted"/>
<evidence type="ECO:0000313" key="2">
    <source>
        <dbReference type="EMBL" id="KAG1534147.1"/>
    </source>
</evidence>
<dbReference type="Proteomes" id="UP000740926">
    <property type="component" value="Unassembled WGS sequence"/>
</dbReference>
<comment type="caution">
    <text evidence="2">The sequence shown here is derived from an EMBL/GenBank/DDBJ whole genome shotgun (WGS) entry which is preliminary data.</text>
</comment>
<protein>
    <submittedName>
        <fullName evidence="2">Uncharacterized protein</fullName>
    </submittedName>
</protein>
<gene>
    <name evidence="2" type="ORF">G6F50_015640</name>
</gene>
<evidence type="ECO:0000256" key="1">
    <source>
        <dbReference type="SAM" id="MobiDB-lite"/>
    </source>
</evidence>
<feature type="compositionally biased region" description="Basic and acidic residues" evidence="1">
    <location>
        <begin position="12"/>
        <end position="40"/>
    </location>
</feature>
<dbReference type="EMBL" id="JAANIU010008871">
    <property type="protein sequence ID" value="KAG1534147.1"/>
    <property type="molecule type" value="Genomic_DNA"/>
</dbReference>
<accession>A0A9P6XWN1</accession>
<name>A0A9P6XWN1_9FUNG</name>
<reference evidence="2 3" key="1">
    <citation type="journal article" date="2020" name="Microb. Genom.">
        <title>Genetic diversity of clinical and environmental Mucorales isolates obtained from an investigation of mucormycosis cases among solid organ transplant recipients.</title>
        <authorList>
            <person name="Nguyen M.H."/>
            <person name="Kaul D."/>
            <person name="Muto C."/>
            <person name="Cheng S.J."/>
            <person name="Richter R.A."/>
            <person name="Bruno V.M."/>
            <person name="Liu G."/>
            <person name="Beyhan S."/>
            <person name="Sundermann A.J."/>
            <person name="Mounaud S."/>
            <person name="Pasculle A.W."/>
            <person name="Nierman W.C."/>
            <person name="Driscoll E."/>
            <person name="Cumbie R."/>
            <person name="Clancy C.J."/>
            <person name="Dupont C.L."/>
        </authorList>
    </citation>
    <scope>NUCLEOTIDE SEQUENCE [LARGE SCALE GENOMIC DNA]</scope>
    <source>
        <strain evidence="2 3">GL24</strain>
    </source>
</reference>
<sequence>MASSNAVTMVHRIAEPWRTLDERHPPRGPDHRQRAPDRCGHRPPVPRLWLVGGAARQHLQRRTAAGRVRFRQRTPGQRTGPAGRPARRRRPARPGGTGRHPLRPPGRAGQQRLQLLPHAARPGHCRCDGRAPRPTCAARRAASST</sequence>
<organism evidence="2 3">
    <name type="scientific">Rhizopus delemar</name>
    <dbReference type="NCBI Taxonomy" id="936053"/>
    <lineage>
        <taxon>Eukaryota</taxon>
        <taxon>Fungi</taxon>
        <taxon>Fungi incertae sedis</taxon>
        <taxon>Mucoromycota</taxon>
        <taxon>Mucoromycotina</taxon>
        <taxon>Mucoromycetes</taxon>
        <taxon>Mucorales</taxon>
        <taxon>Mucorineae</taxon>
        <taxon>Rhizopodaceae</taxon>
        <taxon>Rhizopus</taxon>
    </lineage>
</organism>